<dbReference type="EMBL" id="FOHX01000003">
    <property type="protein sequence ID" value="SET50265.1"/>
    <property type="molecule type" value="Genomic_DNA"/>
</dbReference>
<evidence type="ECO:0000313" key="3">
    <source>
        <dbReference type="Proteomes" id="UP000199361"/>
    </source>
</evidence>
<evidence type="ECO:0000256" key="1">
    <source>
        <dbReference type="SAM" id="MobiDB-lite"/>
    </source>
</evidence>
<dbReference type="Proteomes" id="UP000199361">
    <property type="component" value="Unassembled WGS sequence"/>
</dbReference>
<protein>
    <submittedName>
        <fullName evidence="2">Uncharacterized protein</fullName>
    </submittedName>
</protein>
<dbReference type="STRING" id="568860.SAMN05421811_103246"/>
<sequence>MPDPAVVYIAEVIWFSENPVDGRKRIAVGASLDAALNALSSHDIFGGDLVATEMTEGSALGTNGARTWAVHERDEEPSDEGALWITEEQVRHG</sequence>
<dbReference type="RefSeq" id="WP_091079488.1">
    <property type="nucleotide sequence ID" value="NZ_FOHX01000003.1"/>
</dbReference>
<accession>A0A1I0EXR2</accession>
<gene>
    <name evidence="2" type="ORF">SAMN05421811_103246</name>
</gene>
<dbReference type="OrthoDB" id="3539572at2"/>
<keyword evidence="3" id="KW-1185">Reference proteome</keyword>
<organism evidence="2 3">
    <name type="scientific">Nonomuraea wenchangensis</name>
    <dbReference type="NCBI Taxonomy" id="568860"/>
    <lineage>
        <taxon>Bacteria</taxon>
        <taxon>Bacillati</taxon>
        <taxon>Actinomycetota</taxon>
        <taxon>Actinomycetes</taxon>
        <taxon>Streptosporangiales</taxon>
        <taxon>Streptosporangiaceae</taxon>
        <taxon>Nonomuraea</taxon>
    </lineage>
</organism>
<feature type="region of interest" description="Disordered" evidence="1">
    <location>
        <begin position="74"/>
        <end position="93"/>
    </location>
</feature>
<proteinExistence type="predicted"/>
<evidence type="ECO:0000313" key="2">
    <source>
        <dbReference type="EMBL" id="SET50265.1"/>
    </source>
</evidence>
<name>A0A1I0EXR2_9ACTN</name>
<reference evidence="2 3" key="1">
    <citation type="submission" date="2016-10" db="EMBL/GenBank/DDBJ databases">
        <authorList>
            <person name="de Groot N.N."/>
        </authorList>
    </citation>
    <scope>NUCLEOTIDE SEQUENCE [LARGE SCALE GENOMIC DNA]</scope>
    <source>
        <strain evidence="2 3">CGMCC 4.5598</strain>
    </source>
</reference>
<dbReference type="AlphaFoldDB" id="A0A1I0EXR2"/>